<feature type="transmembrane region" description="Helical" evidence="9">
    <location>
        <begin position="250"/>
        <end position="276"/>
    </location>
</feature>
<evidence type="ECO:0000256" key="9">
    <source>
        <dbReference type="SAM" id="Phobius"/>
    </source>
</evidence>
<accession>A0A0M0JSQ5</accession>
<gene>
    <name evidence="11" type="ORF">Ctob_005438</name>
</gene>
<evidence type="ECO:0000256" key="2">
    <source>
        <dbReference type="ARBA" id="ARBA00022448"/>
    </source>
</evidence>
<evidence type="ECO:0000256" key="7">
    <source>
        <dbReference type="ARBA" id="ARBA00023136"/>
    </source>
</evidence>
<reference evidence="12" key="1">
    <citation type="journal article" date="2015" name="PLoS Genet.">
        <title>Genome Sequence and Transcriptome Analyses of Chrysochromulina tobin: Metabolic Tools for Enhanced Algal Fitness in the Prominent Order Prymnesiales (Haptophyceae).</title>
        <authorList>
            <person name="Hovde B.T."/>
            <person name="Deodato C.R."/>
            <person name="Hunsperger H.M."/>
            <person name="Ryken S.A."/>
            <person name="Yost W."/>
            <person name="Jha R.K."/>
            <person name="Patterson J."/>
            <person name="Monnat R.J. Jr."/>
            <person name="Barlow S.B."/>
            <person name="Starkenburg S.R."/>
            <person name="Cattolico R.A."/>
        </authorList>
    </citation>
    <scope>NUCLEOTIDE SEQUENCE</scope>
    <source>
        <strain evidence="12">CCMP291</strain>
    </source>
</reference>
<feature type="transmembrane region" description="Helical" evidence="9">
    <location>
        <begin position="54"/>
        <end position="74"/>
    </location>
</feature>
<keyword evidence="2" id="KW-0813">Transport</keyword>
<feature type="transmembrane region" description="Helical" evidence="9">
    <location>
        <begin position="379"/>
        <end position="399"/>
    </location>
</feature>
<dbReference type="EMBL" id="JWZX01002386">
    <property type="protein sequence ID" value="KOO29619.1"/>
    <property type="molecule type" value="Genomic_DNA"/>
</dbReference>
<evidence type="ECO:0000313" key="12">
    <source>
        <dbReference type="Proteomes" id="UP000037460"/>
    </source>
</evidence>
<dbReference type="PANTHER" id="PTHR10110:SF187">
    <property type="entry name" value="SODIUM_HYDROGEN EXCHANGER"/>
    <property type="match status" value="1"/>
</dbReference>
<organism evidence="11 12">
    <name type="scientific">Chrysochromulina tobinii</name>
    <dbReference type="NCBI Taxonomy" id="1460289"/>
    <lineage>
        <taxon>Eukaryota</taxon>
        <taxon>Haptista</taxon>
        <taxon>Haptophyta</taxon>
        <taxon>Prymnesiophyceae</taxon>
        <taxon>Prymnesiales</taxon>
        <taxon>Chrysochromulinaceae</taxon>
        <taxon>Chrysochromulina</taxon>
    </lineage>
</organism>
<dbReference type="Gene3D" id="6.10.140.1330">
    <property type="match status" value="1"/>
</dbReference>
<dbReference type="GO" id="GO:0098719">
    <property type="term" value="P:sodium ion import across plasma membrane"/>
    <property type="evidence" value="ECO:0007669"/>
    <property type="project" value="TreeGrafter"/>
</dbReference>
<dbReference type="Proteomes" id="UP000037460">
    <property type="component" value="Unassembled WGS sequence"/>
</dbReference>
<dbReference type="InterPro" id="IPR004709">
    <property type="entry name" value="NaH_exchanger"/>
</dbReference>
<feature type="transmembrane region" description="Helical" evidence="9">
    <location>
        <begin position="86"/>
        <end position="112"/>
    </location>
</feature>
<sequence>MFVAAMAIAMGNEQMAKHDQFDFEFFMTFLIPPIIFEAGYNMNVGAFLNNIGPTIFFAFVGTVFSCFVVGFMVWEAGQMGLCYPMSMLASLTFGSLISATDPVTVLAVFQALGVKVDLFSMVFGESVLNDAVAIVLSRTLLSFNKPGTEVNSETIMAAVTSFTVIFVGSLIIGAFFGIASSLVFKKMDMRNHGDLVFMQCALSFCFPWASFYFAEALELSGIVAIMFCGMIMAMYTRFNFHEDARKLTAGAYKCVAVVAETYVFVYLGMAAFTFPIFHSTTFGLVLCALGACFVGRVHIYIGSWMFNCFRTPESHPPTISKAYMFLMWFSGLRGGVAFALSSVSFASKDFPKTCGGLTEELKKDRPECQDSSMSDSLAIMQTTFLIAAFTIFVFGGAIYDVCVQFGVLSNPEFVADLKRKEAEAEALEQDSLHKSCLLPCLTYHVEKSSGYRAGGAMEPEHEDWIIDKMKFHLPKLSDKELKKVFKDAGGDYNEALKLGKSVQPGKGKDLL</sequence>
<evidence type="ECO:0000256" key="3">
    <source>
        <dbReference type="ARBA" id="ARBA00022692"/>
    </source>
</evidence>
<keyword evidence="7 9" id="KW-0472">Membrane</keyword>
<feature type="transmembrane region" description="Helical" evidence="9">
    <location>
        <begin position="155"/>
        <end position="183"/>
    </location>
</feature>
<dbReference type="PRINTS" id="PR01084">
    <property type="entry name" value="NAHEXCHNGR"/>
</dbReference>
<feature type="transmembrane region" description="Helical" evidence="9">
    <location>
        <begin position="322"/>
        <end position="343"/>
    </location>
</feature>
<dbReference type="InterPro" id="IPR006153">
    <property type="entry name" value="Cation/H_exchanger_TM"/>
</dbReference>
<evidence type="ECO:0000259" key="10">
    <source>
        <dbReference type="Pfam" id="PF00999"/>
    </source>
</evidence>
<evidence type="ECO:0000256" key="5">
    <source>
        <dbReference type="ARBA" id="ARBA00023053"/>
    </source>
</evidence>
<dbReference type="AlphaFoldDB" id="A0A0M0JSQ5"/>
<keyword evidence="5" id="KW-0915">Sodium</keyword>
<dbReference type="PANTHER" id="PTHR10110">
    <property type="entry name" value="SODIUM/HYDROGEN EXCHANGER"/>
    <property type="match status" value="1"/>
</dbReference>
<evidence type="ECO:0000256" key="1">
    <source>
        <dbReference type="ARBA" id="ARBA00004141"/>
    </source>
</evidence>
<feature type="domain" description="Cation/H+ exchanger transmembrane" evidence="10">
    <location>
        <begin position="15"/>
        <end position="398"/>
    </location>
</feature>
<evidence type="ECO:0000256" key="4">
    <source>
        <dbReference type="ARBA" id="ARBA00022989"/>
    </source>
</evidence>
<dbReference type="InterPro" id="IPR018422">
    <property type="entry name" value="Cation/H_exchanger_CPA1"/>
</dbReference>
<comment type="caution">
    <text evidence="11">The sequence shown here is derived from an EMBL/GenBank/DDBJ whole genome shotgun (WGS) entry which is preliminary data.</text>
</comment>
<dbReference type="GO" id="GO:0005768">
    <property type="term" value="C:endosome"/>
    <property type="evidence" value="ECO:0007669"/>
    <property type="project" value="TreeGrafter"/>
</dbReference>
<protein>
    <submittedName>
        <fullName evidence="11">Sodium hydrogen exchanger 8</fullName>
    </submittedName>
</protein>
<evidence type="ECO:0000256" key="8">
    <source>
        <dbReference type="ARBA" id="ARBA00023201"/>
    </source>
</evidence>
<dbReference type="OrthoDB" id="196264at2759"/>
<evidence type="ECO:0000256" key="6">
    <source>
        <dbReference type="ARBA" id="ARBA00023065"/>
    </source>
</evidence>
<keyword evidence="6" id="KW-0406">Ion transport</keyword>
<keyword evidence="4 9" id="KW-1133">Transmembrane helix</keyword>
<comment type="subcellular location">
    <subcellularLocation>
        <location evidence="1">Membrane</location>
        <topology evidence="1">Multi-pass membrane protein</topology>
    </subcellularLocation>
</comment>
<dbReference type="GO" id="GO:0015386">
    <property type="term" value="F:potassium:proton antiporter activity"/>
    <property type="evidence" value="ECO:0007669"/>
    <property type="project" value="TreeGrafter"/>
</dbReference>
<keyword evidence="8" id="KW-0739">Sodium transport</keyword>
<feature type="transmembrane region" description="Helical" evidence="9">
    <location>
        <begin position="219"/>
        <end position="238"/>
    </location>
</feature>
<dbReference type="GO" id="GO:0015385">
    <property type="term" value="F:sodium:proton antiporter activity"/>
    <property type="evidence" value="ECO:0007669"/>
    <property type="project" value="InterPro"/>
</dbReference>
<dbReference type="GO" id="GO:0051453">
    <property type="term" value="P:regulation of intracellular pH"/>
    <property type="evidence" value="ECO:0007669"/>
    <property type="project" value="TreeGrafter"/>
</dbReference>
<feature type="transmembrane region" description="Helical" evidence="9">
    <location>
        <begin position="21"/>
        <end position="42"/>
    </location>
</feature>
<name>A0A0M0JSQ5_9EUKA</name>
<feature type="transmembrane region" description="Helical" evidence="9">
    <location>
        <begin position="282"/>
        <end position="301"/>
    </location>
</feature>
<proteinExistence type="predicted"/>
<feature type="transmembrane region" description="Helical" evidence="9">
    <location>
        <begin position="195"/>
        <end position="213"/>
    </location>
</feature>
<evidence type="ECO:0000313" key="11">
    <source>
        <dbReference type="EMBL" id="KOO29619.1"/>
    </source>
</evidence>
<keyword evidence="3 9" id="KW-0812">Transmembrane</keyword>
<dbReference type="Pfam" id="PF00999">
    <property type="entry name" value="Na_H_Exchanger"/>
    <property type="match status" value="1"/>
</dbReference>
<keyword evidence="12" id="KW-1185">Reference proteome</keyword>
<dbReference type="GO" id="GO:0005886">
    <property type="term" value="C:plasma membrane"/>
    <property type="evidence" value="ECO:0007669"/>
    <property type="project" value="TreeGrafter"/>
</dbReference>